<dbReference type="EMBL" id="KQ434920">
    <property type="protein sequence ID" value="KZC11469.1"/>
    <property type="molecule type" value="Genomic_DNA"/>
</dbReference>
<name>A0A154PHZ9_DUFNO</name>
<gene>
    <name evidence="1" type="ORF">WN55_03094</name>
</gene>
<evidence type="ECO:0000313" key="1">
    <source>
        <dbReference type="EMBL" id="KZC11469.1"/>
    </source>
</evidence>
<dbReference type="Proteomes" id="UP000076502">
    <property type="component" value="Unassembled WGS sequence"/>
</dbReference>
<keyword evidence="2" id="KW-1185">Reference proteome</keyword>
<evidence type="ECO:0000313" key="2">
    <source>
        <dbReference type="Proteomes" id="UP000076502"/>
    </source>
</evidence>
<protein>
    <submittedName>
        <fullName evidence="1">Uncharacterized protein</fullName>
    </submittedName>
</protein>
<proteinExistence type="predicted"/>
<reference evidence="1 2" key="1">
    <citation type="submission" date="2015-07" db="EMBL/GenBank/DDBJ databases">
        <title>The genome of Dufourea novaeangliae.</title>
        <authorList>
            <person name="Pan H."/>
            <person name="Kapheim K."/>
        </authorList>
    </citation>
    <scope>NUCLEOTIDE SEQUENCE [LARGE SCALE GENOMIC DNA]</scope>
    <source>
        <strain evidence="1">0120121106</strain>
        <tissue evidence="1">Whole body</tissue>
    </source>
</reference>
<sequence>MVKRIRCPDCNRTPGLTSSSFSDIVQIPRDPLLNQTFLGGSFSRVWYFPTDEAESDGYAETTPVSARQK</sequence>
<accession>A0A154PHZ9</accession>
<dbReference type="AlphaFoldDB" id="A0A154PHZ9"/>
<organism evidence="1 2">
    <name type="scientific">Dufourea novaeangliae</name>
    <name type="common">Sweat bee</name>
    <dbReference type="NCBI Taxonomy" id="178035"/>
    <lineage>
        <taxon>Eukaryota</taxon>
        <taxon>Metazoa</taxon>
        <taxon>Ecdysozoa</taxon>
        <taxon>Arthropoda</taxon>
        <taxon>Hexapoda</taxon>
        <taxon>Insecta</taxon>
        <taxon>Pterygota</taxon>
        <taxon>Neoptera</taxon>
        <taxon>Endopterygota</taxon>
        <taxon>Hymenoptera</taxon>
        <taxon>Apocrita</taxon>
        <taxon>Aculeata</taxon>
        <taxon>Apoidea</taxon>
        <taxon>Anthophila</taxon>
        <taxon>Halictidae</taxon>
        <taxon>Rophitinae</taxon>
        <taxon>Dufourea</taxon>
    </lineage>
</organism>